<feature type="transmembrane region" description="Helical" evidence="1">
    <location>
        <begin position="156"/>
        <end position="175"/>
    </location>
</feature>
<name>A0A5P8P373_9BACT</name>
<dbReference type="KEGG" id="sulg:FJR48_10865"/>
<evidence type="ECO:0008006" key="4">
    <source>
        <dbReference type="Google" id="ProtNLM"/>
    </source>
</evidence>
<dbReference type="AlphaFoldDB" id="A0A5P8P373"/>
<evidence type="ECO:0000313" key="2">
    <source>
        <dbReference type="EMBL" id="QFR50203.1"/>
    </source>
</evidence>
<dbReference type="Proteomes" id="UP000326944">
    <property type="component" value="Chromosome"/>
</dbReference>
<evidence type="ECO:0000256" key="1">
    <source>
        <dbReference type="SAM" id="Phobius"/>
    </source>
</evidence>
<dbReference type="EMBL" id="CP043617">
    <property type="protein sequence ID" value="QFR50203.1"/>
    <property type="molecule type" value="Genomic_DNA"/>
</dbReference>
<dbReference type="OrthoDB" id="5339472at2"/>
<keyword evidence="1" id="KW-0812">Transmembrane</keyword>
<feature type="transmembrane region" description="Helical" evidence="1">
    <location>
        <begin position="123"/>
        <end position="144"/>
    </location>
</feature>
<organism evidence="2 3">
    <name type="scientific">Sulfurimonas lithotrophica</name>
    <dbReference type="NCBI Taxonomy" id="2590022"/>
    <lineage>
        <taxon>Bacteria</taxon>
        <taxon>Pseudomonadati</taxon>
        <taxon>Campylobacterota</taxon>
        <taxon>Epsilonproteobacteria</taxon>
        <taxon>Campylobacterales</taxon>
        <taxon>Sulfurimonadaceae</taxon>
        <taxon>Sulfurimonas</taxon>
    </lineage>
</organism>
<feature type="transmembrane region" description="Helical" evidence="1">
    <location>
        <begin position="12"/>
        <end position="38"/>
    </location>
</feature>
<feature type="transmembrane region" description="Helical" evidence="1">
    <location>
        <begin position="50"/>
        <end position="67"/>
    </location>
</feature>
<keyword evidence="1" id="KW-0472">Membrane</keyword>
<protein>
    <recommendedName>
        <fullName evidence="4">Intracellular septation protein A</fullName>
    </recommendedName>
</protein>
<keyword evidence="3" id="KW-1185">Reference proteome</keyword>
<keyword evidence="1" id="KW-1133">Transmembrane helix</keyword>
<gene>
    <name evidence="2" type="ORF">FJR48_10865</name>
</gene>
<evidence type="ECO:0000313" key="3">
    <source>
        <dbReference type="Proteomes" id="UP000326944"/>
    </source>
</evidence>
<dbReference type="RefSeq" id="WP_152308151.1">
    <property type="nucleotide sequence ID" value="NZ_CP043617.1"/>
</dbReference>
<proteinExistence type="predicted"/>
<reference evidence="2 3" key="1">
    <citation type="submission" date="2019-09" db="EMBL/GenBank/DDBJ databases">
        <title>Sulfurimonas gotlandica sp. nov., a chemoautotrophic and psychrotolerant epsilonproteobacterium isolated from a pelagic redoxcline, and an emended description of the genus Sulfurimonas.</title>
        <authorList>
            <person name="Wang S."/>
            <person name="Jiang L."/>
            <person name="Shao S."/>
        </authorList>
    </citation>
    <scope>NUCLEOTIDE SEQUENCE [LARGE SCALE GENOMIC DNA]</scope>
    <source>
        <strain evidence="2 3">GYSZ_1</strain>
    </source>
</reference>
<accession>A0A5P8P373</accession>
<sequence>MAKLLSLLYAPLFIVLMYNFEFKAVVLIYLFLSVIFFIYRYIKKTSLRDLILPLFYIVMLLSAYNFASFEIVKLVPVTLSAVFFVLFVDSTLNNKELIYTSTTKFYPKKLQDWEVDYLKKGDAYWAVVTMINTAIQIAVVYFASDYIWAFYTSVGWYIFFFSALFIQIIYGRFVWRKNFEN</sequence>